<dbReference type="EMBL" id="KZ662877">
    <property type="protein sequence ID" value="PPS18029.1"/>
    <property type="molecule type" value="Genomic_DNA"/>
</dbReference>
<accession>A0A2P5YR30</accession>
<dbReference type="CDD" id="cd17417">
    <property type="entry name" value="MFS_NPF5"/>
    <property type="match status" value="1"/>
</dbReference>
<feature type="transmembrane region" description="Helical" evidence="6">
    <location>
        <begin position="151"/>
        <end position="170"/>
    </location>
</feature>
<evidence type="ECO:0000313" key="7">
    <source>
        <dbReference type="EMBL" id="PPS18029.1"/>
    </source>
</evidence>
<protein>
    <recommendedName>
        <fullName evidence="9">Major facilitator superfamily (MFS) profile domain-containing protein</fullName>
    </recommendedName>
</protein>
<reference evidence="7 8" key="1">
    <citation type="submission" date="2015-01" db="EMBL/GenBank/DDBJ databases">
        <title>Genome of allotetraploid Gossypium barbadense reveals genomic plasticity and fiber elongation in cotton evolution.</title>
        <authorList>
            <person name="Chen X."/>
            <person name="Liu X."/>
            <person name="Zhao B."/>
            <person name="Zheng H."/>
            <person name="Hu Y."/>
            <person name="Lu G."/>
            <person name="Yang C."/>
            <person name="Chen J."/>
            <person name="Shan C."/>
            <person name="Zhang L."/>
            <person name="Zhou Y."/>
            <person name="Wang L."/>
            <person name="Guo W."/>
            <person name="Bai Y."/>
            <person name="Ruan J."/>
            <person name="Shangguan X."/>
            <person name="Mao Y."/>
            <person name="Jiang J."/>
            <person name="Zhu Y."/>
            <person name="Lei J."/>
            <person name="Kang H."/>
            <person name="Chen S."/>
            <person name="He X."/>
            <person name="Wang R."/>
            <person name="Wang Y."/>
            <person name="Chen J."/>
            <person name="Wang L."/>
            <person name="Yu S."/>
            <person name="Wang B."/>
            <person name="Wei J."/>
            <person name="Song S."/>
            <person name="Lu X."/>
            <person name="Gao Z."/>
            <person name="Gu W."/>
            <person name="Deng X."/>
            <person name="Ma D."/>
            <person name="Wang S."/>
            <person name="Liang W."/>
            <person name="Fang L."/>
            <person name="Cai C."/>
            <person name="Zhu X."/>
            <person name="Zhou B."/>
            <person name="Zhang Y."/>
            <person name="Chen Z."/>
            <person name="Xu S."/>
            <person name="Zhu R."/>
            <person name="Wang S."/>
            <person name="Zhang T."/>
            <person name="Zhao G."/>
        </authorList>
    </citation>
    <scope>NUCLEOTIDE SEQUENCE [LARGE SCALE GENOMIC DNA]</scope>
    <source>
        <strain evidence="8">cv. Xinhai21</strain>
        <tissue evidence="7">Leaf</tissue>
    </source>
</reference>
<evidence type="ECO:0000256" key="4">
    <source>
        <dbReference type="ARBA" id="ARBA00022989"/>
    </source>
</evidence>
<feature type="transmembrane region" description="Helical" evidence="6">
    <location>
        <begin position="190"/>
        <end position="207"/>
    </location>
</feature>
<dbReference type="InterPro" id="IPR044739">
    <property type="entry name" value="NRT1/PTR"/>
</dbReference>
<keyword evidence="5 6" id="KW-0472">Membrane</keyword>
<feature type="transmembrane region" description="Helical" evidence="6">
    <location>
        <begin position="533"/>
        <end position="554"/>
    </location>
</feature>
<evidence type="ECO:0000313" key="8">
    <source>
        <dbReference type="Proteomes" id="UP000239757"/>
    </source>
</evidence>
<dbReference type="GO" id="GO:0016020">
    <property type="term" value="C:membrane"/>
    <property type="evidence" value="ECO:0007669"/>
    <property type="project" value="UniProtKB-SubCell"/>
</dbReference>
<evidence type="ECO:0000256" key="3">
    <source>
        <dbReference type="ARBA" id="ARBA00022692"/>
    </source>
</evidence>
<dbReference type="GO" id="GO:0071916">
    <property type="term" value="F:dipeptide transmembrane transporter activity"/>
    <property type="evidence" value="ECO:0007669"/>
    <property type="project" value="InterPro"/>
</dbReference>
<dbReference type="Proteomes" id="UP000239757">
    <property type="component" value="Unassembled WGS sequence"/>
</dbReference>
<sequence>MSISDPSAAQTPLLDDTVDGCLDYKGRPVRRSSSGCWRSASFIIVVEIAERFAYYGISSNLITYLTGPLGESTATAAAQVNAWNGAASLLPLLGAFIADSFLGRYRTIILASLDYVLPKVILPPCEIFFPWLLGNQGWTYYNEKNVKPGNAFEIGFLLLGIGLLALSATLSSISSSGGQNADDIALSSSLQFQVILFFFSLYLVAFAQGGHKPCVQAFGADQFDTQDAEECKAKSSFFNWWYFGMCAGTLTTLSILNYIQDNLSWVLGFAIPGIVMAVGLVVFLLGTMTYRNRKTSYSAIAAEEEARGILATESSKQFFLNKALLAPDGSKEQGEVCSIREVEEAKAVIRLAPIWATSLTYAIVFAQSSTFFTKQGATMDRSTATGFEIPAASLQSFISLSIVLFIPIYDRIFVPLTRALTGEPAGITLLQRIGSGMRCGGLKLPLTRALTGKPARNYICFREIWKLGMRCGGLNCGEEQWIDRQSQLWLVPMSIWWLVPQYALYGLADVFTMVGLQEFFYDQMPNELRSVGLALYLSIFGVGSFLSSFLISAIENLTSRDGRDSWFANNLNRAHLDYFYLLLAALSAVGLTLYVCCTKYYIYSRWGRTF</sequence>
<feature type="transmembrane region" description="Helical" evidence="6">
    <location>
        <begin position="240"/>
        <end position="259"/>
    </location>
</feature>
<organism evidence="7 8">
    <name type="scientific">Gossypium barbadense</name>
    <name type="common">Sea Island cotton</name>
    <name type="synonym">Hibiscus barbadensis</name>
    <dbReference type="NCBI Taxonomy" id="3634"/>
    <lineage>
        <taxon>Eukaryota</taxon>
        <taxon>Viridiplantae</taxon>
        <taxon>Streptophyta</taxon>
        <taxon>Embryophyta</taxon>
        <taxon>Tracheophyta</taxon>
        <taxon>Spermatophyta</taxon>
        <taxon>Magnoliopsida</taxon>
        <taxon>eudicotyledons</taxon>
        <taxon>Gunneridae</taxon>
        <taxon>Pentapetalae</taxon>
        <taxon>rosids</taxon>
        <taxon>malvids</taxon>
        <taxon>Malvales</taxon>
        <taxon>Malvaceae</taxon>
        <taxon>Malvoideae</taxon>
        <taxon>Gossypium</taxon>
    </lineage>
</organism>
<dbReference type="Gene3D" id="1.20.1250.20">
    <property type="entry name" value="MFS general substrate transporter like domains"/>
    <property type="match status" value="1"/>
</dbReference>
<dbReference type="AlphaFoldDB" id="A0A2P5YR30"/>
<evidence type="ECO:0000256" key="5">
    <source>
        <dbReference type="ARBA" id="ARBA00023136"/>
    </source>
</evidence>
<dbReference type="PANTHER" id="PTHR11654">
    <property type="entry name" value="OLIGOPEPTIDE TRANSPORTER-RELATED"/>
    <property type="match status" value="1"/>
</dbReference>
<dbReference type="InterPro" id="IPR036259">
    <property type="entry name" value="MFS_trans_sf"/>
</dbReference>
<evidence type="ECO:0000256" key="6">
    <source>
        <dbReference type="SAM" id="Phobius"/>
    </source>
</evidence>
<dbReference type="SUPFAM" id="SSF103473">
    <property type="entry name" value="MFS general substrate transporter"/>
    <property type="match status" value="2"/>
</dbReference>
<evidence type="ECO:0000256" key="1">
    <source>
        <dbReference type="ARBA" id="ARBA00004141"/>
    </source>
</evidence>
<feature type="transmembrane region" description="Helical" evidence="6">
    <location>
        <begin position="265"/>
        <end position="286"/>
    </location>
</feature>
<gene>
    <name evidence="7" type="ORF">GOBAR_AA02544</name>
</gene>
<proteinExistence type="inferred from homology"/>
<dbReference type="InterPro" id="IPR000109">
    <property type="entry name" value="POT_fam"/>
</dbReference>
<feature type="transmembrane region" description="Helical" evidence="6">
    <location>
        <begin position="389"/>
        <end position="409"/>
    </location>
</feature>
<comment type="subcellular location">
    <subcellularLocation>
        <location evidence="1">Membrane</location>
        <topology evidence="1">Multi-pass membrane protein</topology>
    </subcellularLocation>
</comment>
<comment type="similarity">
    <text evidence="2">Belongs to the major facilitator superfamily. Proton-dependent oligopeptide transporter (POT/PTR) (TC 2.A.17) family.</text>
</comment>
<dbReference type="Pfam" id="PF00854">
    <property type="entry name" value="PTR2"/>
    <property type="match status" value="2"/>
</dbReference>
<keyword evidence="4 6" id="KW-1133">Transmembrane helix</keyword>
<name>A0A2P5YR30_GOSBA</name>
<dbReference type="GO" id="GO:0042937">
    <property type="term" value="F:tripeptide transmembrane transporter activity"/>
    <property type="evidence" value="ECO:0007669"/>
    <property type="project" value="InterPro"/>
</dbReference>
<feature type="transmembrane region" description="Helical" evidence="6">
    <location>
        <begin position="578"/>
        <end position="602"/>
    </location>
</feature>
<evidence type="ECO:0008006" key="9">
    <source>
        <dbReference type="Google" id="ProtNLM"/>
    </source>
</evidence>
<evidence type="ECO:0000256" key="2">
    <source>
        <dbReference type="ARBA" id="ARBA00005982"/>
    </source>
</evidence>
<keyword evidence="3 6" id="KW-0812">Transmembrane</keyword>
<dbReference type="OrthoDB" id="8904098at2759"/>